<dbReference type="SUPFAM" id="SSF57850">
    <property type="entry name" value="RING/U-box"/>
    <property type="match status" value="1"/>
</dbReference>
<dbReference type="PANTHER" id="PTHR45893">
    <property type="entry name" value="POLYCOMB GROUP RING FINGER PROTEIN"/>
    <property type="match status" value="1"/>
</dbReference>
<dbReference type="Pfam" id="PF13923">
    <property type="entry name" value="zf-C3HC4_2"/>
    <property type="match status" value="1"/>
</dbReference>
<keyword evidence="4" id="KW-0862">Zinc</keyword>
<comment type="subcellular location">
    <subcellularLocation>
        <location evidence="1">Nucleus</location>
    </subcellularLocation>
</comment>
<evidence type="ECO:0000256" key="3">
    <source>
        <dbReference type="ARBA" id="ARBA00022771"/>
    </source>
</evidence>
<comment type="caution">
    <text evidence="8">The sequence shown here is derived from an EMBL/GenBank/DDBJ whole genome shotgun (WGS) entry which is preliminary data.</text>
</comment>
<dbReference type="EMBL" id="BPLF01000004">
    <property type="protein sequence ID" value="GIX65172.1"/>
    <property type="molecule type" value="Genomic_DNA"/>
</dbReference>
<keyword evidence="5" id="KW-0539">Nucleus</keyword>
<reference evidence="8 9" key="1">
    <citation type="submission" date="2021-06" db="EMBL/GenBank/DDBJ databases">
        <title>Genome sequence of Babesia caballi.</title>
        <authorList>
            <person name="Yamagishi J."/>
            <person name="Kidaka T."/>
            <person name="Ochi A."/>
        </authorList>
    </citation>
    <scope>NUCLEOTIDE SEQUENCE [LARGE SCALE GENOMIC DNA]</scope>
    <source>
        <strain evidence="8">USDA-D6B2</strain>
    </source>
</reference>
<dbReference type="AlphaFoldDB" id="A0AAV4LZW5"/>
<dbReference type="GeneID" id="94196653"/>
<evidence type="ECO:0000256" key="6">
    <source>
        <dbReference type="PROSITE-ProRule" id="PRU00175"/>
    </source>
</evidence>
<evidence type="ECO:0000313" key="9">
    <source>
        <dbReference type="Proteomes" id="UP001497744"/>
    </source>
</evidence>
<evidence type="ECO:0000259" key="7">
    <source>
        <dbReference type="PROSITE" id="PS50089"/>
    </source>
</evidence>
<dbReference type="Proteomes" id="UP001497744">
    <property type="component" value="Unassembled WGS sequence"/>
</dbReference>
<name>A0AAV4LZW5_BABCB</name>
<accession>A0AAV4LZW5</accession>
<dbReference type="InterPro" id="IPR017907">
    <property type="entry name" value="Znf_RING_CS"/>
</dbReference>
<evidence type="ECO:0000256" key="5">
    <source>
        <dbReference type="ARBA" id="ARBA00023242"/>
    </source>
</evidence>
<dbReference type="InterPro" id="IPR001841">
    <property type="entry name" value="Znf_RING"/>
</dbReference>
<dbReference type="Gene3D" id="3.30.40.10">
    <property type="entry name" value="Zinc/RING finger domain, C3HC4 (zinc finger)"/>
    <property type="match status" value="1"/>
</dbReference>
<keyword evidence="3 6" id="KW-0863">Zinc-finger</keyword>
<evidence type="ECO:0000256" key="1">
    <source>
        <dbReference type="ARBA" id="ARBA00004123"/>
    </source>
</evidence>
<keyword evidence="2" id="KW-0479">Metal-binding</keyword>
<proteinExistence type="predicted"/>
<feature type="domain" description="RING-type" evidence="7">
    <location>
        <begin position="210"/>
        <end position="250"/>
    </location>
</feature>
<dbReference type="InterPro" id="IPR013083">
    <property type="entry name" value="Znf_RING/FYVE/PHD"/>
</dbReference>
<dbReference type="InterPro" id="IPR051507">
    <property type="entry name" value="PcG_RING_finger"/>
</dbReference>
<dbReference type="PROSITE" id="PS00518">
    <property type="entry name" value="ZF_RING_1"/>
    <property type="match status" value="1"/>
</dbReference>
<dbReference type="GO" id="GO:0008270">
    <property type="term" value="F:zinc ion binding"/>
    <property type="evidence" value="ECO:0007669"/>
    <property type="project" value="UniProtKB-KW"/>
</dbReference>
<dbReference type="RefSeq" id="XP_067717241.1">
    <property type="nucleotide sequence ID" value="XM_067861140.1"/>
</dbReference>
<dbReference type="PROSITE" id="PS50089">
    <property type="entry name" value="ZF_RING_2"/>
    <property type="match status" value="1"/>
</dbReference>
<dbReference type="GO" id="GO:0005634">
    <property type="term" value="C:nucleus"/>
    <property type="evidence" value="ECO:0007669"/>
    <property type="project" value="UniProtKB-SubCell"/>
</dbReference>
<organism evidence="8 9">
    <name type="scientific">Babesia caballi</name>
    <dbReference type="NCBI Taxonomy" id="5871"/>
    <lineage>
        <taxon>Eukaryota</taxon>
        <taxon>Sar</taxon>
        <taxon>Alveolata</taxon>
        <taxon>Apicomplexa</taxon>
        <taxon>Aconoidasida</taxon>
        <taxon>Piroplasmida</taxon>
        <taxon>Babesiidae</taxon>
        <taxon>Babesia</taxon>
    </lineage>
</organism>
<gene>
    <name evidence="8" type="ORF">BcabD6B2_46070</name>
</gene>
<evidence type="ECO:0000313" key="8">
    <source>
        <dbReference type="EMBL" id="GIX65172.1"/>
    </source>
</evidence>
<evidence type="ECO:0000256" key="2">
    <source>
        <dbReference type="ARBA" id="ARBA00022723"/>
    </source>
</evidence>
<sequence length="297" mass="32320">MSTSSSEQYNLVIQGVSPNRFYGFDRTSLASSSDTSDAYVSTSLDHTGYERVAENVVGCTEAKVGVTSELTPQGQGDLATDKRHAASSSLRTIGSEILAAESDESFDSCMSSTSMPSVDEIAGTVKTTSTRAQSRRARVDAYNSIAKANHARNMAIIQSWFNRLPIVLSKQQEQTDVQAEPAIGQPEIVEVANQLDVRFAMGNLVDILSCALCKGLFCNAHTIKECMHTFCKSCLVLYTVDNGYTCPTCSIAIPGGGIDGAEYDQSIQVLVDKLFPDFCKRENKQKEFIQQRMGTEN</sequence>
<evidence type="ECO:0000256" key="4">
    <source>
        <dbReference type="ARBA" id="ARBA00022833"/>
    </source>
</evidence>
<keyword evidence="9" id="KW-1185">Reference proteome</keyword>
<protein>
    <submittedName>
        <fullName evidence="8">Polycomb group RING finger protein 1</fullName>
    </submittedName>
</protein>